<feature type="chain" id="PRO_5015471926" evidence="2">
    <location>
        <begin position="20"/>
        <end position="163"/>
    </location>
</feature>
<dbReference type="Proteomes" id="UP000243499">
    <property type="component" value="Chromosome 6"/>
</dbReference>
<protein>
    <submittedName>
        <fullName evidence="3">Uncharacterized protein</fullName>
    </submittedName>
</protein>
<accession>A0A2S3I0A8</accession>
<feature type="compositionally biased region" description="Low complexity" evidence="1">
    <location>
        <begin position="76"/>
        <end position="85"/>
    </location>
</feature>
<name>A0A2S3I0A8_9POAL</name>
<evidence type="ECO:0000256" key="2">
    <source>
        <dbReference type="SAM" id="SignalP"/>
    </source>
</evidence>
<feature type="signal peptide" evidence="2">
    <location>
        <begin position="1"/>
        <end position="19"/>
    </location>
</feature>
<proteinExistence type="predicted"/>
<organism evidence="3">
    <name type="scientific">Panicum hallii</name>
    <dbReference type="NCBI Taxonomy" id="206008"/>
    <lineage>
        <taxon>Eukaryota</taxon>
        <taxon>Viridiplantae</taxon>
        <taxon>Streptophyta</taxon>
        <taxon>Embryophyta</taxon>
        <taxon>Tracheophyta</taxon>
        <taxon>Spermatophyta</taxon>
        <taxon>Magnoliopsida</taxon>
        <taxon>Liliopsida</taxon>
        <taxon>Poales</taxon>
        <taxon>Poaceae</taxon>
        <taxon>PACMAD clade</taxon>
        <taxon>Panicoideae</taxon>
        <taxon>Panicodae</taxon>
        <taxon>Paniceae</taxon>
        <taxon>Panicinae</taxon>
        <taxon>Panicum</taxon>
        <taxon>Panicum sect. Panicum</taxon>
    </lineage>
</organism>
<reference evidence="3" key="1">
    <citation type="submission" date="2018-04" db="EMBL/GenBank/DDBJ databases">
        <title>WGS assembly of Panicum hallii.</title>
        <authorList>
            <person name="Lovell J."/>
            <person name="Jenkins J."/>
            <person name="Lowry D."/>
            <person name="Mamidi S."/>
            <person name="Sreedasyam A."/>
            <person name="Weng X."/>
            <person name="Barry K."/>
            <person name="Bonette J."/>
            <person name="Campitelli B."/>
            <person name="Daum C."/>
            <person name="Gordon S."/>
            <person name="Gould B."/>
            <person name="Lipzen A."/>
            <person name="Macqueen A."/>
            <person name="Palacio-Mejia J."/>
            <person name="Plott C."/>
            <person name="Shakirov E."/>
            <person name="Shu S."/>
            <person name="Yoshinaga Y."/>
            <person name="Zane M."/>
            <person name="Rokhsar D."/>
            <person name="Grimwood J."/>
            <person name="Schmutz J."/>
            <person name="Juenger T."/>
        </authorList>
    </citation>
    <scope>NUCLEOTIDE SEQUENCE [LARGE SCALE GENOMIC DNA]</scope>
    <source>
        <strain evidence="3">FIL2</strain>
    </source>
</reference>
<feature type="region of interest" description="Disordered" evidence="1">
    <location>
        <begin position="64"/>
        <end position="163"/>
    </location>
</feature>
<gene>
    <name evidence="3" type="ORF">PAHAL_6G037800</name>
</gene>
<sequence>MLVAYLLLLLLHLSASTCAATSRSHRLFLPGAAAAPSPPAIHVGHRHAAKDFLSYHDAHYHPATMMARRGGPPSPGVGASGVVEGAPPPALPAGVEASGLGGGAPPPPPPGEDASAAIELSPRQVDGGGGEGGPSSSTDQEESATDDVGVDYEGPKTHPPSHN</sequence>
<dbReference type="AlphaFoldDB" id="A0A2S3I0A8"/>
<evidence type="ECO:0000313" key="3">
    <source>
        <dbReference type="EMBL" id="PAN33684.1"/>
    </source>
</evidence>
<feature type="compositionally biased region" description="Acidic residues" evidence="1">
    <location>
        <begin position="139"/>
        <end position="150"/>
    </location>
</feature>
<dbReference type="Gramene" id="PAN33684">
    <property type="protein sequence ID" value="PAN33684"/>
    <property type="gene ID" value="PAHAL_6G037800"/>
</dbReference>
<evidence type="ECO:0000256" key="1">
    <source>
        <dbReference type="SAM" id="MobiDB-lite"/>
    </source>
</evidence>
<keyword evidence="2" id="KW-0732">Signal</keyword>
<dbReference type="EMBL" id="CM008051">
    <property type="protein sequence ID" value="PAN33684.1"/>
    <property type="molecule type" value="Genomic_DNA"/>
</dbReference>